<dbReference type="EMBL" id="CM001441">
    <property type="protein sequence ID" value="EHQ89000.1"/>
    <property type="molecule type" value="Genomic_DNA"/>
</dbReference>
<dbReference type="HOGENOM" id="CLU_1060528_0_0_9"/>
<reference evidence="2 3" key="1">
    <citation type="submission" date="2011-11" db="EMBL/GenBank/DDBJ databases">
        <title>The Noncontiguous Finished genome of Desulfosporosinus youngiae DSM 17734.</title>
        <authorList>
            <consortium name="US DOE Joint Genome Institute (JGI-PGF)"/>
            <person name="Lucas S."/>
            <person name="Han J."/>
            <person name="Lapidus A."/>
            <person name="Cheng J.-F."/>
            <person name="Goodwin L."/>
            <person name="Pitluck S."/>
            <person name="Peters L."/>
            <person name="Ovchinnikova G."/>
            <person name="Lu M."/>
            <person name="Land M.L."/>
            <person name="Hauser L."/>
            <person name="Pester M."/>
            <person name="Spring S."/>
            <person name="Ollivier B."/>
            <person name="Rattei T."/>
            <person name="Klenk H.-P."/>
            <person name="Wagner M."/>
            <person name="Loy A."/>
            <person name="Woyke T.J."/>
        </authorList>
    </citation>
    <scope>NUCLEOTIDE SEQUENCE [LARGE SCALE GENOMIC DNA]</scope>
    <source>
        <strain evidence="2 3">DSM 17734</strain>
    </source>
</reference>
<accession>H5XUI2</accession>
<evidence type="ECO:0000313" key="3">
    <source>
        <dbReference type="Proteomes" id="UP000005104"/>
    </source>
</evidence>
<feature type="transmembrane region" description="Helical" evidence="1">
    <location>
        <begin position="110"/>
        <end position="130"/>
    </location>
</feature>
<keyword evidence="3" id="KW-1185">Reference proteome</keyword>
<dbReference type="STRING" id="768710.DesyoDRAFT_1882"/>
<feature type="transmembrane region" description="Helical" evidence="1">
    <location>
        <begin position="56"/>
        <end position="73"/>
    </location>
</feature>
<keyword evidence="1" id="KW-0472">Membrane</keyword>
<dbReference type="RefSeq" id="WP_007782142.1">
    <property type="nucleotide sequence ID" value="NZ_CM001441.1"/>
</dbReference>
<name>H5XUI2_9FIRM</name>
<gene>
    <name evidence="2" type="ORF">DesyoDRAFT_1882</name>
</gene>
<dbReference type="OrthoDB" id="2082701at2"/>
<sequence>MLSMIIMEVCAVLLLVLGLFLKKGKGLMLLAGYNTMSKEERDLIDKRELSKAAGNLMFRAALALALLGLTIYFKLSWGTIILMVILIADPIILSVRMSAKMPKTTSRGGIIVALVFTAVTFIFVGGLLFYGEKEPVVKISDNQIRIAGMYGLSVDFSDISSISLIEKSVADLGAGRRTNGYGGFSESLKGHFDSPDLGKVLLFVKSGASPTLWIERESQEDIYLNFKDGEKTKALYQELKGVVPVK</sequence>
<evidence type="ECO:0000256" key="1">
    <source>
        <dbReference type="SAM" id="Phobius"/>
    </source>
</evidence>
<dbReference type="AlphaFoldDB" id="H5XUI2"/>
<dbReference type="Pfam" id="PF12650">
    <property type="entry name" value="DUF3784"/>
    <property type="match status" value="1"/>
</dbReference>
<evidence type="ECO:0000313" key="2">
    <source>
        <dbReference type="EMBL" id="EHQ89000.1"/>
    </source>
</evidence>
<keyword evidence="1" id="KW-1133">Transmembrane helix</keyword>
<proteinExistence type="predicted"/>
<protein>
    <recommendedName>
        <fullName evidence="4">DUF3784 domain-containing protein</fullName>
    </recommendedName>
</protein>
<evidence type="ECO:0008006" key="4">
    <source>
        <dbReference type="Google" id="ProtNLM"/>
    </source>
</evidence>
<keyword evidence="1" id="KW-0812">Transmembrane</keyword>
<organism evidence="2 3">
    <name type="scientific">Desulfosporosinus youngiae DSM 17734</name>
    <dbReference type="NCBI Taxonomy" id="768710"/>
    <lineage>
        <taxon>Bacteria</taxon>
        <taxon>Bacillati</taxon>
        <taxon>Bacillota</taxon>
        <taxon>Clostridia</taxon>
        <taxon>Eubacteriales</taxon>
        <taxon>Desulfitobacteriaceae</taxon>
        <taxon>Desulfosporosinus</taxon>
    </lineage>
</organism>
<dbReference type="InterPro" id="IPR017259">
    <property type="entry name" value="UCP037672"/>
</dbReference>
<dbReference type="eggNOG" id="ENOG50334CB">
    <property type="taxonomic scope" value="Bacteria"/>
</dbReference>
<feature type="transmembrane region" description="Helical" evidence="1">
    <location>
        <begin position="80"/>
        <end position="98"/>
    </location>
</feature>
<dbReference type="Proteomes" id="UP000005104">
    <property type="component" value="Chromosome"/>
</dbReference>